<evidence type="ECO:0000313" key="3">
    <source>
        <dbReference type="Proteomes" id="UP000466442"/>
    </source>
</evidence>
<dbReference type="Pfam" id="PF08445">
    <property type="entry name" value="FR47"/>
    <property type="match status" value="2"/>
</dbReference>
<feature type="domain" description="GCN5-related N-acetyltransferase Rv2170-like" evidence="1">
    <location>
        <begin position="199"/>
        <end position="277"/>
    </location>
</feature>
<dbReference type="PANTHER" id="PTHR20958">
    <property type="entry name" value="GLYCINE N-ACYLTRANSFERASE-LIKE PROTEIN"/>
    <property type="match status" value="1"/>
</dbReference>
<dbReference type="OrthoDB" id="61870at2759"/>
<evidence type="ECO:0000259" key="1">
    <source>
        <dbReference type="Pfam" id="PF08445"/>
    </source>
</evidence>
<dbReference type="PANTHER" id="PTHR20958:SF6">
    <property type="entry name" value="GLYCINE N-ACYLTRANSFERASE-LIKE PROTEIN"/>
    <property type="match status" value="1"/>
</dbReference>
<dbReference type="InterPro" id="IPR016181">
    <property type="entry name" value="Acyl_CoA_acyltransferase"/>
</dbReference>
<dbReference type="AlphaFoldDB" id="A0A8S9X0A9"/>
<dbReference type="InterPro" id="IPR053225">
    <property type="entry name" value="Acyl-CoA_N-acyltransferase"/>
</dbReference>
<dbReference type="GO" id="GO:0016747">
    <property type="term" value="F:acyltransferase activity, transferring groups other than amino-acyl groups"/>
    <property type="evidence" value="ECO:0007669"/>
    <property type="project" value="InterPro"/>
</dbReference>
<accession>A0A8S9X0A9</accession>
<feature type="domain" description="GCN5-related N-acetyltransferase Rv2170-like" evidence="1">
    <location>
        <begin position="476"/>
        <end position="560"/>
    </location>
</feature>
<proteinExistence type="predicted"/>
<evidence type="ECO:0000313" key="2">
    <source>
        <dbReference type="EMBL" id="KAF6201899.1"/>
    </source>
</evidence>
<gene>
    <name evidence="2" type="ORF">GE061_004295</name>
</gene>
<dbReference type="Proteomes" id="UP000466442">
    <property type="component" value="Linkage Group LG12"/>
</dbReference>
<keyword evidence="3" id="KW-1185">Reference proteome</keyword>
<reference evidence="2" key="1">
    <citation type="journal article" date="2021" name="Mol. Ecol. Resour.">
        <title>Apolygus lucorum genome provides insights into omnivorousness and mesophyll feeding.</title>
        <authorList>
            <person name="Liu Y."/>
            <person name="Liu H."/>
            <person name="Wang H."/>
            <person name="Huang T."/>
            <person name="Liu B."/>
            <person name="Yang B."/>
            <person name="Yin L."/>
            <person name="Li B."/>
            <person name="Zhang Y."/>
            <person name="Zhang S."/>
            <person name="Jiang F."/>
            <person name="Zhang X."/>
            <person name="Ren Y."/>
            <person name="Wang B."/>
            <person name="Wang S."/>
            <person name="Lu Y."/>
            <person name="Wu K."/>
            <person name="Fan W."/>
            <person name="Wang G."/>
        </authorList>
    </citation>
    <scope>NUCLEOTIDE SEQUENCE</scope>
    <source>
        <strain evidence="2">12Hb</strain>
    </source>
</reference>
<protein>
    <recommendedName>
        <fullName evidence="1">GCN5-related N-acetyltransferase Rv2170-like domain-containing protein</fullName>
    </recommendedName>
</protein>
<dbReference type="SUPFAM" id="SSF55729">
    <property type="entry name" value="Acyl-CoA N-acyltransferases (Nat)"/>
    <property type="match status" value="2"/>
</dbReference>
<name>A0A8S9X0A9_APOLU</name>
<comment type="caution">
    <text evidence="2">The sequence shown here is derived from an EMBL/GenBank/DDBJ whole genome shotgun (WGS) entry which is preliminary data.</text>
</comment>
<dbReference type="InterPro" id="IPR013653">
    <property type="entry name" value="GCN5-like_dom"/>
</dbReference>
<dbReference type="Gene3D" id="3.40.630.30">
    <property type="match status" value="4"/>
</dbReference>
<organism evidence="2 3">
    <name type="scientific">Apolygus lucorum</name>
    <name type="common">Small green plant bug</name>
    <name type="synonym">Lygocoris lucorum</name>
    <dbReference type="NCBI Taxonomy" id="248454"/>
    <lineage>
        <taxon>Eukaryota</taxon>
        <taxon>Metazoa</taxon>
        <taxon>Ecdysozoa</taxon>
        <taxon>Arthropoda</taxon>
        <taxon>Hexapoda</taxon>
        <taxon>Insecta</taxon>
        <taxon>Pterygota</taxon>
        <taxon>Neoptera</taxon>
        <taxon>Paraneoptera</taxon>
        <taxon>Hemiptera</taxon>
        <taxon>Heteroptera</taxon>
        <taxon>Panheteroptera</taxon>
        <taxon>Cimicomorpha</taxon>
        <taxon>Miridae</taxon>
        <taxon>Mirini</taxon>
        <taxon>Apolygus</taxon>
    </lineage>
</organism>
<sequence>MSALKEIPSSDFHSLLDELMQEHPNSVHVCSMLKTIDRWRTSDSSNSAKIFALNGDYRSKFIIFYIKPVNTPAIMASAYKWSHTEEDEPVVIDALRNCHEFPWSFVGKFQLSGLTKETSRVVTPVAKEKRDDCVDKEDDGCIFWLPRDDAMMTQIDIPEGKYLANLTKEHAKKINDVWTHRFEGSVHLVECFLQFNVGVGLFDSETHELVAWALEVYHGGVGMLRTQENHLKKGYGAVVLKFITKEIANRGINPHMVVNVNNIPSRSLAEKNNYQMSFIWKWDDPVQKWNSSCSVRSNDARSVHVCSMLRTIDKWRTIDSSNSAKIFALNGDYRNKFILFYIKPANTQAIMASAYKWSHRGTDEPVIIDALRNCHKFPWSFVGKFQFSALTEETARVVLPVVKEKRPDCYINDENGDYTFWMAKEDAQKLEIEIPAGTYLGNLTKCHAQKINDVWPHRFEGSVHLVECFLQFNFGIGLFDSQNDELMSWALAVYHGGVGMLKTQEHHLRKGYGSVVLKAITKRIAERGENPHMNVDINNIPSQTLAKKLNYQVAFRCRWVDNI</sequence>
<dbReference type="EMBL" id="WIXP02000012">
    <property type="protein sequence ID" value="KAF6201899.1"/>
    <property type="molecule type" value="Genomic_DNA"/>
</dbReference>